<feature type="domain" description="Ground-like" evidence="2">
    <location>
        <begin position="26"/>
        <end position="115"/>
    </location>
</feature>
<dbReference type="OrthoDB" id="5852786at2759"/>
<accession>E3MKB0</accession>
<dbReference type="STRING" id="31234.E3MKB0"/>
<evidence type="ECO:0000313" key="3">
    <source>
        <dbReference type="EMBL" id="EFP03878.1"/>
    </source>
</evidence>
<evidence type="ECO:0000259" key="2">
    <source>
        <dbReference type="Pfam" id="PF04155"/>
    </source>
</evidence>
<sequence>MHLLYLFSLSLLLMLVQCQEEDNLDGEKCNDVILYDIIKKVRFLFETHSFSISFKASKTTVDPTEIRQTAMKTMEEVFPLSRSMGCICTDHKFQFPNFTNHRYCSVKVSTFRCHAIVF</sequence>
<proteinExistence type="predicted"/>
<dbReference type="EMBL" id="DS268451">
    <property type="protein sequence ID" value="EFP03878.1"/>
    <property type="molecule type" value="Genomic_DNA"/>
</dbReference>
<dbReference type="eggNOG" id="ENOG502TJTY">
    <property type="taxonomic scope" value="Eukaryota"/>
</dbReference>
<name>E3MKB0_CAERE</name>
<gene>
    <name evidence="3" type="primary">Cre-grl-24</name>
    <name evidence="3" type="ORF">CRE_28822</name>
</gene>
<feature type="signal peptide" evidence="1">
    <location>
        <begin position="1"/>
        <end position="18"/>
    </location>
</feature>
<reference evidence="3" key="1">
    <citation type="submission" date="2007-07" db="EMBL/GenBank/DDBJ databases">
        <title>PCAP assembly of the Caenorhabditis remanei genome.</title>
        <authorList>
            <consortium name="The Caenorhabditis remanei Sequencing Consortium"/>
            <person name="Wilson R.K."/>
        </authorList>
    </citation>
    <scope>NUCLEOTIDE SEQUENCE [LARGE SCALE GENOMIC DNA]</scope>
    <source>
        <strain evidence="3">PB4641</strain>
    </source>
</reference>
<protein>
    <submittedName>
        <fullName evidence="3">CRE-GRL-24 protein</fullName>
    </submittedName>
</protein>
<dbReference type="HOGENOM" id="CLU_2266144_0_0_1"/>
<feature type="chain" id="PRO_5003175893" evidence="1">
    <location>
        <begin position="19"/>
        <end position="118"/>
    </location>
</feature>
<keyword evidence="1" id="KW-0732">Signal</keyword>
<dbReference type="FunCoup" id="E3MKB0">
    <property type="interactions" value="472"/>
</dbReference>
<evidence type="ECO:0000313" key="4">
    <source>
        <dbReference type="Proteomes" id="UP000008281"/>
    </source>
</evidence>
<dbReference type="Proteomes" id="UP000008281">
    <property type="component" value="Unassembled WGS sequence"/>
</dbReference>
<dbReference type="InterPro" id="IPR007284">
    <property type="entry name" value="Ground-like_dom"/>
</dbReference>
<organism evidence="4">
    <name type="scientific">Caenorhabditis remanei</name>
    <name type="common">Caenorhabditis vulgaris</name>
    <dbReference type="NCBI Taxonomy" id="31234"/>
    <lineage>
        <taxon>Eukaryota</taxon>
        <taxon>Metazoa</taxon>
        <taxon>Ecdysozoa</taxon>
        <taxon>Nematoda</taxon>
        <taxon>Chromadorea</taxon>
        <taxon>Rhabditida</taxon>
        <taxon>Rhabditina</taxon>
        <taxon>Rhabditomorpha</taxon>
        <taxon>Rhabditoidea</taxon>
        <taxon>Rhabditidae</taxon>
        <taxon>Peloderinae</taxon>
        <taxon>Caenorhabditis</taxon>
    </lineage>
</organism>
<evidence type="ECO:0000256" key="1">
    <source>
        <dbReference type="SAM" id="SignalP"/>
    </source>
</evidence>
<dbReference type="OMA" id="CNDVILY"/>
<dbReference type="AlphaFoldDB" id="E3MKB0"/>
<dbReference type="InParanoid" id="E3MKB0"/>
<dbReference type="Pfam" id="PF04155">
    <property type="entry name" value="Ground-like"/>
    <property type="match status" value="1"/>
</dbReference>
<keyword evidence="4" id="KW-1185">Reference proteome</keyword>